<accession>A0ABU2WN06</accession>
<sequence>MNHREHAALGTVEAGDLAPGLAEASDIVAELALQEGDGIISRHTNQSEIVQGTAVNTDIVEHAVQILTPPGHPKTGFEHDLRCGVVTEFVKLPRLLQIVSMNSESKKDAGDESRKLSIIVQTPVQGPEAGIEKPSRPREIGGRKDGTEPTRFGDWEKKGRCIDF</sequence>
<gene>
    <name evidence="3" type="ORF">RM530_14840</name>
</gene>
<comment type="caution">
    <text evidence="3">The sequence shown here is derived from an EMBL/GenBank/DDBJ whole genome shotgun (WGS) entry which is preliminary data.</text>
</comment>
<evidence type="ECO:0000256" key="2">
    <source>
        <dbReference type="SAM" id="MobiDB-lite"/>
    </source>
</evidence>
<dbReference type="EMBL" id="JAVRIC010000024">
    <property type="protein sequence ID" value="MDT0498624.1"/>
    <property type="molecule type" value="Genomic_DNA"/>
</dbReference>
<keyword evidence="4" id="KW-1185">Reference proteome</keyword>
<name>A0ABU2WN06_9GAMM</name>
<evidence type="ECO:0000313" key="4">
    <source>
        <dbReference type="Proteomes" id="UP001254608"/>
    </source>
</evidence>
<protein>
    <submittedName>
        <fullName evidence="3">DUF1674 domain-containing protein</fullName>
    </submittedName>
</protein>
<evidence type="ECO:0000313" key="3">
    <source>
        <dbReference type="EMBL" id="MDT0498624.1"/>
    </source>
</evidence>
<evidence type="ECO:0000256" key="1">
    <source>
        <dbReference type="ARBA" id="ARBA00005701"/>
    </source>
</evidence>
<dbReference type="Proteomes" id="UP001254608">
    <property type="component" value="Unassembled WGS sequence"/>
</dbReference>
<proteinExistence type="inferred from homology"/>
<reference evidence="3 4" key="1">
    <citation type="submission" date="2023-09" db="EMBL/GenBank/DDBJ databases">
        <authorList>
            <person name="Rey-Velasco X."/>
        </authorList>
    </citation>
    <scope>NUCLEOTIDE SEQUENCE [LARGE SCALE GENOMIC DNA]</scope>
    <source>
        <strain evidence="3 4">W345</strain>
    </source>
</reference>
<dbReference type="InterPro" id="IPR012875">
    <property type="entry name" value="SDHF4"/>
</dbReference>
<comment type="similarity">
    <text evidence="1">Belongs to the SDHAF4 family.</text>
</comment>
<feature type="region of interest" description="Disordered" evidence="2">
    <location>
        <begin position="122"/>
        <end position="154"/>
    </location>
</feature>
<organism evidence="3 4">
    <name type="scientific">Banduia mediterranea</name>
    <dbReference type="NCBI Taxonomy" id="3075609"/>
    <lineage>
        <taxon>Bacteria</taxon>
        <taxon>Pseudomonadati</taxon>
        <taxon>Pseudomonadota</taxon>
        <taxon>Gammaproteobacteria</taxon>
        <taxon>Nevskiales</taxon>
        <taxon>Algiphilaceae</taxon>
        <taxon>Banduia</taxon>
    </lineage>
</organism>
<dbReference type="Pfam" id="PF07896">
    <property type="entry name" value="DUF1674"/>
    <property type="match status" value="1"/>
</dbReference>
<feature type="compositionally biased region" description="Basic and acidic residues" evidence="2">
    <location>
        <begin position="130"/>
        <end position="154"/>
    </location>
</feature>